<dbReference type="RefSeq" id="XP_006684051.1">
    <property type="nucleotide sequence ID" value="XM_006683988.1"/>
</dbReference>
<dbReference type="InterPro" id="IPR003819">
    <property type="entry name" value="TauD/TfdA-like"/>
</dbReference>
<evidence type="ECO:0000313" key="3">
    <source>
        <dbReference type="EMBL" id="EGV66793.1"/>
    </source>
</evidence>
<proteinExistence type="predicted"/>
<dbReference type="OrthoDB" id="408743at2759"/>
<dbReference type="eggNOG" id="ENOG502QRUR">
    <property type="taxonomic scope" value="Eukaryota"/>
</dbReference>
<dbReference type="GeneID" id="18246421"/>
<dbReference type="Gene3D" id="3.60.130.10">
    <property type="entry name" value="Clavaminate synthase-like"/>
    <property type="match status" value="1"/>
</dbReference>
<dbReference type="AlphaFoldDB" id="G3AWE7"/>
<evidence type="ECO:0000313" key="4">
    <source>
        <dbReference type="Proteomes" id="UP000000707"/>
    </source>
</evidence>
<keyword evidence="4" id="KW-1185">Reference proteome</keyword>
<dbReference type="EMBL" id="GL996510">
    <property type="protein sequence ID" value="EGV66793.1"/>
    <property type="molecule type" value="Genomic_DNA"/>
</dbReference>
<feature type="domain" description="TauD/TfdA-like" evidence="2">
    <location>
        <begin position="60"/>
        <end position="365"/>
    </location>
</feature>
<dbReference type="HOGENOM" id="CLU_044153_2_0_1"/>
<organism evidence="4">
    <name type="scientific">Candida tenuis (strain ATCC 10573 / BCRC 21748 / CBS 615 / JCM 9827 / NBRC 10315 / NRRL Y-1498 / VKM Y-70)</name>
    <name type="common">Yeast</name>
    <name type="synonym">Yamadazyma tenuis</name>
    <dbReference type="NCBI Taxonomy" id="590646"/>
    <lineage>
        <taxon>Eukaryota</taxon>
        <taxon>Fungi</taxon>
        <taxon>Dikarya</taxon>
        <taxon>Ascomycota</taxon>
        <taxon>Saccharomycotina</taxon>
        <taxon>Pichiomycetes</taxon>
        <taxon>Debaryomycetaceae</taxon>
        <taxon>Yamadazyma</taxon>
    </lineage>
</organism>
<dbReference type="Proteomes" id="UP000000707">
    <property type="component" value="Unassembled WGS sequence"/>
</dbReference>
<keyword evidence="1" id="KW-0560">Oxidoreductase</keyword>
<dbReference type="KEGG" id="cten:18246421"/>
<dbReference type="GO" id="GO:0016491">
    <property type="term" value="F:oxidoreductase activity"/>
    <property type="evidence" value="ECO:0007669"/>
    <property type="project" value="UniProtKB-KW"/>
</dbReference>
<dbReference type="SUPFAM" id="SSF51197">
    <property type="entry name" value="Clavaminate synthase-like"/>
    <property type="match status" value="1"/>
</dbReference>
<reference evidence="3 4" key="1">
    <citation type="journal article" date="2011" name="Proc. Natl. Acad. Sci. U.S.A.">
        <title>Comparative genomics of xylose-fermenting fungi for enhanced biofuel production.</title>
        <authorList>
            <person name="Wohlbach D.J."/>
            <person name="Kuo A."/>
            <person name="Sato T.K."/>
            <person name="Potts K.M."/>
            <person name="Salamov A.A."/>
            <person name="LaButti K.M."/>
            <person name="Sun H."/>
            <person name="Clum A."/>
            <person name="Pangilinan J.L."/>
            <person name="Lindquist E.A."/>
            <person name="Lucas S."/>
            <person name="Lapidus A."/>
            <person name="Jin M."/>
            <person name="Gunawan C."/>
            <person name="Balan V."/>
            <person name="Dale B.E."/>
            <person name="Jeffries T.W."/>
            <person name="Zinkel R."/>
            <person name="Barry K.W."/>
            <person name="Grigoriev I.V."/>
            <person name="Gasch A.P."/>
        </authorList>
    </citation>
    <scope>NUCLEOTIDE SEQUENCE [LARGE SCALE GENOMIC DNA]</scope>
    <source>
        <strain evidence="4">ATCC 10573 / BCRC 21748 / CBS 615 / JCM 9827 / NBRC 10315 / NRRL Y-1498 / VKM Y-70</strain>
    </source>
</reference>
<dbReference type="Pfam" id="PF02668">
    <property type="entry name" value="TauD"/>
    <property type="match status" value="1"/>
</dbReference>
<evidence type="ECO:0000256" key="1">
    <source>
        <dbReference type="ARBA" id="ARBA00023002"/>
    </source>
</evidence>
<gene>
    <name evidence="3" type="ORF">CANTEDRAFT_112244</name>
</gene>
<accession>G3AWE7</accession>
<name>G3AWE7_CANTC</name>
<protein>
    <recommendedName>
        <fullName evidence="2">TauD/TfdA-like domain-containing protein</fullName>
    </recommendedName>
</protein>
<dbReference type="PANTHER" id="PTHR10696:SF21">
    <property type="entry name" value="TAUD_TFDA-LIKE DOMAIN-CONTAINING PROTEIN"/>
    <property type="match status" value="1"/>
</dbReference>
<dbReference type="InterPro" id="IPR050411">
    <property type="entry name" value="AlphaKG_dependent_hydroxylases"/>
</dbReference>
<sequence length="377" mass="42892">MTVDQPNYSGIYSGTQITLSQVELPQKHIVYGNEFPYALQFNHPGELLDDKVEFLKDLAAKGTIEELLTKHGAVLFRGAGSGASETFSKLVTGVETSRGLKPFEQIGLAGKRHLRAENVFTANEGPQTKRFYQHNEYSRYTIFPSNIHFFCQKAPMVGGDTPIAHSAEFFQKVQERYPEVIEKLSQKKLKSSQFYPSRQGKISFKGNEFYWQDEDGFGQLIEEGDSEEEKKRKAEIMVRKLTDEFEWAEDGGLTIHQYVPCIRVHPKTNRPTLFNGLVGRFGTIKDVGAAEPPHMGTDGGYYPPLVYEDGEKVDNDLMEKLWRTSIELEYNHKWQEGDLLLVDNVQVSHGRQPWSEGDRVILVSMWDNGITPEVYKA</sequence>
<dbReference type="InterPro" id="IPR042098">
    <property type="entry name" value="TauD-like_sf"/>
</dbReference>
<dbReference type="STRING" id="590646.G3AWE7"/>
<dbReference type="PANTHER" id="PTHR10696">
    <property type="entry name" value="GAMMA-BUTYROBETAINE HYDROXYLASE-RELATED"/>
    <property type="match status" value="1"/>
</dbReference>
<evidence type="ECO:0000259" key="2">
    <source>
        <dbReference type="Pfam" id="PF02668"/>
    </source>
</evidence>